<keyword evidence="2" id="KW-0812">Transmembrane</keyword>
<dbReference type="NCBIfam" id="TIGR02532">
    <property type="entry name" value="IV_pilin_GFxxxE"/>
    <property type="match status" value="1"/>
</dbReference>
<evidence type="ECO:0000313" key="3">
    <source>
        <dbReference type="EMBL" id="MFC3152350.1"/>
    </source>
</evidence>
<feature type="transmembrane region" description="Helical" evidence="2">
    <location>
        <begin position="20"/>
        <end position="40"/>
    </location>
</feature>
<keyword evidence="2" id="KW-1133">Transmembrane helix</keyword>
<dbReference type="Pfam" id="PF07963">
    <property type="entry name" value="N_methyl"/>
    <property type="match status" value="1"/>
</dbReference>
<evidence type="ECO:0000256" key="1">
    <source>
        <dbReference type="SAM" id="MobiDB-lite"/>
    </source>
</evidence>
<feature type="region of interest" description="Disordered" evidence="1">
    <location>
        <begin position="93"/>
        <end position="114"/>
    </location>
</feature>
<evidence type="ECO:0000256" key="2">
    <source>
        <dbReference type="SAM" id="Phobius"/>
    </source>
</evidence>
<dbReference type="SUPFAM" id="SSF54523">
    <property type="entry name" value="Pili subunits"/>
    <property type="match status" value="1"/>
</dbReference>
<reference evidence="4" key="1">
    <citation type="journal article" date="2019" name="Int. J. Syst. Evol. Microbiol.">
        <title>The Global Catalogue of Microorganisms (GCM) 10K type strain sequencing project: providing services to taxonomists for standard genome sequencing and annotation.</title>
        <authorList>
            <consortium name="The Broad Institute Genomics Platform"/>
            <consortium name="The Broad Institute Genome Sequencing Center for Infectious Disease"/>
            <person name="Wu L."/>
            <person name="Ma J."/>
        </authorList>
    </citation>
    <scope>NUCLEOTIDE SEQUENCE [LARGE SCALE GENOMIC DNA]</scope>
    <source>
        <strain evidence="4">KCTC 52438</strain>
    </source>
</reference>
<dbReference type="InterPro" id="IPR045584">
    <property type="entry name" value="Pilin-like"/>
</dbReference>
<keyword evidence="4" id="KW-1185">Reference proteome</keyword>
<name>A0ABV7HIS9_9GAMM</name>
<dbReference type="PANTHER" id="PTHR30093:SF46">
    <property type="entry name" value="MSHA MINOR PILIN PROTEIN MSHB"/>
    <property type="match status" value="1"/>
</dbReference>
<comment type="caution">
    <text evidence="3">The sequence shown here is derived from an EMBL/GenBank/DDBJ whole genome shotgun (WGS) entry which is preliminary data.</text>
</comment>
<sequence>MRTYNMQMVDAQAVNQSNGFTLIEFVIVTAIIAILAAVALPRMMDAQDNAHESSVEGVGGALASAVILVRSQWVANGFSGAVDEVTGYGNDDIATSSDGWPTDAGQGTGSNNSDVMDSAERCKRLWDALLVDNAPSADNDLLNDPDYQVDTISGNCRYTYRRTDDGYDIEYNARNGAVVTDIDT</sequence>
<protein>
    <submittedName>
        <fullName evidence="3">Prepilin-type N-terminal cleavage/methylation domain-containing protein</fullName>
    </submittedName>
</protein>
<dbReference type="Proteomes" id="UP001595476">
    <property type="component" value="Unassembled WGS sequence"/>
</dbReference>
<accession>A0ABV7HIS9</accession>
<dbReference type="Gene3D" id="3.30.700.10">
    <property type="entry name" value="Glycoprotein, Type 4 Pilin"/>
    <property type="match status" value="1"/>
</dbReference>
<dbReference type="PANTHER" id="PTHR30093">
    <property type="entry name" value="GENERAL SECRETION PATHWAY PROTEIN G"/>
    <property type="match status" value="1"/>
</dbReference>
<dbReference type="InterPro" id="IPR012902">
    <property type="entry name" value="N_methyl_site"/>
</dbReference>
<dbReference type="EMBL" id="JBHRSZ010000006">
    <property type="protein sequence ID" value="MFC3152350.1"/>
    <property type="molecule type" value="Genomic_DNA"/>
</dbReference>
<proteinExistence type="predicted"/>
<dbReference type="RefSeq" id="WP_386722277.1">
    <property type="nucleotide sequence ID" value="NZ_JBHRSZ010000006.1"/>
</dbReference>
<gene>
    <name evidence="3" type="ORF">ACFOEK_15050</name>
</gene>
<keyword evidence="2" id="KW-0472">Membrane</keyword>
<organism evidence="3 4">
    <name type="scientific">Litoribrevibacter euphylliae</name>
    <dbReference type="NCBI Taxonomy" id="1834034"/>
    <lineage>
        <taxon>Bacteria</taxon>
        <taxon>Pseudomonadati</taxon>
        <taxon>Pseudomonadota</taxon>
        <taxon>Gammaproteobacteria</taxon>
        <taxon>Oceanospirillales</taxon>
        <taxon>Oceanospirillaceae</taxon>
        <taxon>Litoribrevibacter</taxon>
    </lineage>
</organism>
<evidence type="ECO:0000313" key="4">
    <source>
        <dbReference type="Proteomes" id="UP001595476"/>
    </source>
</evidence>